<dbReference type="Gene3D" id="3.30.70.20">
    <property type="match status" value="1"/>
</dbReference>
<reference evidence="2" key="1">
    <citation type="journal article" date="2014" name="Front. Microbiol.">
        <title>High frequency of phylogenetically diverse reductive dehalogenase-homologous genes in deep subseafloor sedimentary metagenomes.</title>
        <authorList>
            <person name="Kawai M."/>
            <person name="Futagami T."/>
            <person name="Toyoda A."/>
            <person name="Takaki Y."/>
            <person name="Nishi S."/>
            <person name="Hori S."/>
            <person name="Arai W."/>
            <person name="Tsubouchi T."/>
            <person name="Morono Y."/>
            <person name="Uchiyama I."/>
            <person name="Ito T."/>
            <person name="Fujiyama A."/>
            <person name="Inagaki F."/>
            <person name="Takami H."/>
        </authorList>
    </citation>
    <scope>NUCLEOTIDE SEQUENCE</scope>
    <source>
        <strain evidence="2">Expedition CK06-06</strain>
    </source>
</reference>
<feature type="domain" description="4Fe-4S ferredoxin-type" evidence="1">
    <location>
        <begin position="2"/>
        <end position="48"/>
    </location>
</feature>
<accession>X0SR81</accession>
<dbReference type="AlphaFoldDB" id="X0SR81"/>
<dbReference type="EMBL" id="BARS01002270">
    <property type="protein sequence ID" value="GAF83603.1"/>
    <property type="molecule type" value="Genomic_DNA"/>
</dbReference>
<comment type="caution">
    <text evidence="2">The sequence shown here is derived from an EMBL/GenBank/DDBJ whole genome shotgun (WGS) entry which is preliminary data.</text>
</comment>
<sequence>WMCVMVCPFGAIVQDVENHIAVKCDLCPDRDDYACVVACPTGALFVGTKEEFEKKIKEKKAKR</sequence>
<feature type="non-terminal residue" evidence="2">
    <location>
        <position position="1"/>
    </location>
</feature>
<evidence type="ECO:0000313" key="2">
    <source>
        <dbReference type="EMBL" id="GAF83603.1"/>
    </source>
</evidence>
<evidence type="ECO:0000259" key="1">
    <source>
        <dbReference type="Pfam" id="PF13247"/>
    </source>
</evidence>
<dbReference type="InterPro" id="IPR017896">
    <property type="entry name" value="4Fe4S_Fe-S-bd"/>
</dbReference>
<organism evidence="2">
    <name type="scientific">marine sediment metagenome</name>
    <dbReference type="NCBI Taxonomy" id="412755"/>
    <lineage>
        <taxon>unclassified sequences</taxon>
        <taxon>metagenomes</taxon>
        <taxon>ecological metagenomes</taxon>
    </lineage>
</organism>
<dbReference type="Pfam" id="PF13247">
    <property type="entry name" value="Fer4_11"/>
    <property type="match status" value="1"/>
</dbReference>
<protein>
    <recommendedName>
        <fullName evidence="1">4Fe-4S ferredoxin-type domain-containing protein</fullName>
    </recommendedName>
</protein>
<dbReference type="SUPFAM" id="SSF54862">
    <property type="entry name" value="4Fe-4S ferredoxins"/>
    <property type="match status" value="1"/>
</dbReference>
<proteinExistence type="predicted"/>
<name>X0SR81_9ZZZZ</name>
<gene>
    <name evidence="2" type="ORF">S01H1_04280</name>
</gene>